<sequence length="170" mass="20144">MLNIGDKIKAIRKERGLTQKEFAKKINKSERMIQKYENSEVEPRIEVLREIATALDISFSELINPKNSSINISKSIDKFKNEYIDFIIDFEQLNNEGQNKVINYTKDLLDNPKYKKENNITPLPKKEKQIWEEQGKEYLMPIASHDKEGNFTEEDYKHDDDLMNDEDLWK</sequence>
<dbReference type="PROSITE" id="PS50943">
    <property type="entry name" value="HTH_CROC1"/>
    <property type="match status" value="1"/>
</dbReference>
<dbReference type="InterPro" id="IPR001387">
    <property type="entry name" value="Cro/C1-type_HTH"/>
</dbReference>
<dbReference type="Gene3D" id="1.10.260.40">
    <property type="entry name" value="lambda repressor-like DNA-binding domains"/>
    <property type="match status" value="1"/>
</dbReference>
<protein>
    <submittedName>
        <fullName evidence="4">XRE family transcriptional regulator</fullName>
    </submittedName>
</protein>
<name>A0AAE8FR35_CLOPF</name>
<dbReference type="SMART" id="SM00530">
    <property type="entry name" value="HTH_XRE"/>
    <property type="match status" value="1"/>
</dbReference>
<dbReference type="SUPFAM" id="SSF47413">
    <property type="entry name" value="lambda repressor-like DNA-binding domains"/>
    <property type="match status" value="1"/>
</dbReference>
<evidence type="ECO:0000256" key="1">
    <source>
        <dbReference type="ARBA" id="ARBA00023125"/>
    </source>
</evidence>
<dbReference type="EMBL" id="RQNR01000060">
    <property type="protein sequence ID" value="RQN21819.1"/>
    <property type="molecule type" value="Genomic_DNA"/>
</dbReference>
<keyword evidence="1" id="KW-0238">DNA-binding</keyword>
<organism evidence="4 5">
    <name type="scientific">Clostridium perfringens</name>
    <dbReference type="NCBI Taxonomy" id="1502"/>
    <lineage>
        <taxon>Bacteria</taxon>
        <taxon>Bacillati</taxon>
        <taxon>Bacillota</taxon>
        <taxon>Clostridia</taxon>
        <taxon>Eubacteriales</taxon>
        <taxon>Clostridiaceae</taxon>
        <taxon>Clostridium</taxon>
    </lineage>
</organism>
<dbReference type="Proteomes" id="UP000273641">
    <property type="component" value="Unassembled WGS sequence"/>
</dbReference>
<dbReference type="AlphaFoldDB" id="A0AAE8FR35"/>
<dbReference type="GO" id="GO:0003677">
    <property type="term" value="F:DNA binding"/>
    <property type="evidence" value="ECO:0007669"/>
    <property type="project" value="UniProtKB-KW"/>
</dbReference>
<evidence type="ECO:0000259" key="3">
    <source>
        <dbReference type="PROSITE" id="PS50943"/>
    </source>
</evidence>
<dbReference type="GO" id="GO:0003700">
    <property type="term" value="F:DNA-binding transcription factor activity"/>
    <property type="evidence" value="ECO:0007669"/>
    <property type="project" value="TreeGrafter"/>
</dbReference>
<reference evidence="4 5" key="1">
    <citation type="submission" date="2018-11" db="EMBL/GenBank/DDBJ databases">
        <title>Draft genome sequences of potential pathogenic Clostridium perfringens from environmental surface water in the North West Province, South Africa.</title>
        <authorList>
            <person name="Fourie J.C.J."/>
            <person name="Sanko T.J."/>
            <person name="Bezuidenhout C."/>
            <person name="Mienie C."/>
            <person name="Adeleke R."/>
        </authorList>
    </citation>
    <scope>NUCLEOTIDE SEQUENCE [LARGE SCALE GENOMIC DNA]</scope>
    <source>
        <strain evidence="4 5">SC4-C13</strain>
    </source>
</reference>
<dbReference type="RefSeq" id="WP_124229402.1">
    <property type="nucleotide sequence ID" value="NZ_CATNZC010000013.1"/>
</dbReference>
<dbReference type="PANTHER" id="PTHR46797:SF1">
    <property type="entry name" value="METHYLPHOSPHONATE SYNTHASE"/>
    <property type="match status" value="1"/>
</dbReference>
<evidence type="ECO:0000313" key="5">
    <source>
        <dbReference type="Proteomes" id="UP000273641"/>
    </source>
</evidence>
<evidence type="ECO:0000256" key="2">
    <source>
        <dbReference type="SAM" id="MobiDB-lite"/>
    </source>
</evidence>
<feature type="domain" description="HTH cro/C1-type" evidence="3">
    <location>
        <begin position="8"/>
        <end position="62"/>
    </location>
</feature>
<dbReference type="Pfam" id="PF01381">
    <property type="entry name" value="HTH_3"/>
    <property type="match status" value="1"/>
</dbReference>
<feature type="region of interest" description="Disordered" evidence="2">
    <location>
        <begin position="149"/>
        <end position="170"/>
    </location>
</feature>
<dbReference type="InterPro" id="IPR050807">
    <property type="entry name" value="TransReg_Diox_bact_type"/>
</dbReference>
<accession>A0AAE8FR35</accession>
<dbReference type="InterPro" id="IPR010982">
    <property type="entry name" value="Lambda_DNA-bd_dom_sf"/>
</dbReference>
<proteinExistence type="predicted"/>
<gene>
    <name evidence="4" type="ORF">EHZ11_15945</name>
</gene>
<dbReference type="GO" id="GO:0005829">
    <property type="term" value="C:cytosol"/>
    <property type="evidence" value="ECO:0007669"/>
    <property type="project" value="TreeGrafter"/>
</dbReference>
<dbReference type="PANTHER" id="PTHR46797">
    <property type="entry name" value="HTH-TYPE TRANSCRIPTIONAL REGULATOR"/>
    <property type="match status" value="1"/>
</dbReference>
<dbReference type="CDD" id="cd00093">
    <property type="entry name" value="HTH_XRE"/>
    <property type="match status" value="1"/>
</dbReference>
<comment type="caution">
    <text evidence="4">The sequence shown here is derived from an EMBL/GenBank/DDBJ whole genome shotgun (WGS) entry which is preliminary data.</text>
</comment>
<evidence type="ECO:0000313" key="4">
    <source>
        <dbReference type="EMBL" id="RQN21819.1"/>
    </source>
</evidence>